<sequence>MWQGVHEILIVCLWKRIPYCLYEQQKFVFEAAGCGSRYNFLPVDQRAANCLEEAVRSSSCADVTFRLRLPVLRVVRCSSVHCFQTHMTVKLFSHTRGPIVCWENLPPQTPIISPH</sequence>
<name>A0A8X6W8T9_TRICX</name>
<dbReference type="Proteomes" id="UP000887159">
    <property type="component" value="Unassembled WGS sequence"/>
</dbReference>
<dbReference type="EMBL" id="BMAU01021392">
    <property type="protein sequence ID" value="GFY30403.1"/>
    <property type="molecule type" value="Genomic_DNA"/>
</dbReference>
<reference evidence="1" key="1">
    <citation type="submission" date="2020-08" db="EMBL/GenBank/DDBJ databases">
        <title>Multicomponent nature underlies the extraordinary mechanical properties of spider dragline silk.</title>
        <authorList>
            <person name="Kono N."/>
            <person name="Nakamura H."/>
            <person name="Mori M."/>
            <person name="Yoshida Y."/>
            <person name="Ohtoshi R."/>
            <person name="Malay A.D."/>
            <person name="Moran D.A.P."/>
            <person name="Tomita M."/>
            <person name="Numata K."/>
            <person name="Arakawa K."/>
        </authorList>
    </citation>
    <scope>NUCLEOTIDE SEQUENCE</scope>
</reference>
<evidence type="ECO:0000313" key="2">
    <source>
        <dbReference type="Proteomes" id="UP000887159"/>
    </source>
</evidence>
<proteinExistence type="predicted"/>
<comment type="caution">
    <text evidence="1">The sequence shown here is derived from an EMBL/GenBank/DDBJ whole genome shotgun (WGS) entry which is preliminary data.</text>
</comment>
<dbReference type="AlphaFoldDB" id="A0A8X6W8T9"/>
<keyword evidence="2" id="KW-1185">Reference proteome</keyword>
<protein>
    <submittedName>
        <fullName evidence="1">Uncharacterized protein</fullName>
    </submittedName>
</protein>
<organism evidence="1 2">
    <name type="scientific">Trichonephila clavipes</name>
    <name type="common">Golden silk orbweaver</name>
    <name type="synonym">Nephila clavipes</name>
    <dbReference type="NCBI Taxonomy" id="2585209"/>
    <lineage>
        <taxon>Eukaryota</taxon>
        <taxon>Metazoa</taxon>
        <taxon>Ecdysozoa</taxon>
        <taxon>Arthropoda</taxon>
        <taxon>Chelicerata</taxon>
        <taxon>Arachnida</taxon>
        <taxon>Araneae</taxon>
        <taxon>Araneomorphae</taxon>
        <taxon>Entelegynae</taxon>
        <taxon>Araneoidea</taxon>
        <taxon>Nephilidae</taxon>
        <taxon>Trichonephila</taxon>
    </lineage>
</organism>
<accession>A0A8X6W8T9</accession>
<evidence type="ECO:0000313" key="1">
    <source>
        <dbReference type="EMBL" id="GFY30403.1"/>
    </source>
</evidence>
<gene>
    <name evidence="1" type="ORF">TNCV_4066531</name>
</gene>